<dbReference type="InterPro" id="IPR054296">
    <property type="entry name" value="DUF7032"/>
</dbReference>
<dbReference type="PANTHER" id="PTHR46043:SF13">
    <property type="entry name" value="ARM REPEAT SUPERFAMILY PROTEIN"/>
    <property type="match status" value="1"/>
</dbReference>
<reference evidence="2" key="2">
    <citation type="journal article" date="2023" name="Int. J. Mol. Sci.">
        <title>De Novo Assembly and Annotation of 11 Diverse Shrub Willow (Salix) Genomes Reveals Novel Gene Organization in Sex-Linked Regions.</title>
        <authorList>
            <person name="Hyden B."/>
            <person name="Feng K."/>
            <person name="Yates T.B."/>
            <person name="Jawdy S."/>
            <person name="Cereghino C."/>
            <person name="Smart L.B."/>
            <person name="Muchero W."/>
        </authorList>
    </citation>
    <scope>NUCLEOTIDE SEQUENCE</scope>
    <source>
        <tissue evidence="2">Shoot tip</tissue>
    </source>
</reference>
<accession>A0ABQ9AG68</accession>
<dbReference type="InterPro" id="IPR011989">
    <property type="entry name" value="ARM-like"/>
</dbReference>
<dbReference type="PANTHER" id="PTHR46043">
    <property type="entry name" value="ARM REPEAT SUPERFAMILY PROTEIN"/>
    <property type="match status" value="1"/>
</dbReference>
<evidence type="ECO:0000313" key="3">
    <source>
        <dbReference type="Proteomes" id="UP001141253"/>
    </source>
</evidence>
<evidence type="ECO:0000259" key="1">
    <source>
        <dbReference type="Pfam" id="PF23005"/>
    </source>
</evidence>
<dbReference type="Pfam" id="PF23005">
    <property type="entry name" value="DUF7032"/>
    <property type="match status" value="1"/>
</dbReference>
<comment type="caution">
    <text evidence="2">The sequence shown here is derived from an EMBL/GenBank/DDBJ whole genome shotgun (WGS) entry which is preliminary data.</text>
</comment>
<dbReference type="EMBL" id="JAPFFI010000020">
    <property type="protein sequence ID" value="KAJ6339504.1"/>
    <property type="molecule type" value="Genomic_DNA"/>
</dbReference>
<feature type="domain" description="DUF7032" evidence="1">
    <location>
        <begin position="13"/>
        <end position="122"/>
    </location>
</feature>
<gene>
    <name evidence="2" type="ORF">OIU77_007459</name>
</gene>
<dbReference type="Proteomes" id="UP001141253">
    <property type="component" value="Chromosome 15W"/>
</dbReference>
<name>A0ABQ9AG68_9ROSI</name>
<dbReference type="InterPro" id="IPR016024">
    <property type="entry name" value="ARM-type_fold"/>
</dbReference>
<reference evidence="2" key="1">
    <citation type="submission" date="2022-10" db="EMBL/GenBank/DDBJ databases">
        <authorList>
            <person name="Hyden B.L."/>
            <person name="Feng K."/>
            <person name="Yates T."/>
            <person name="Jawdy S."/>
            <person name="Smart L.B."/>
            <person name="Muchero W."/>
        </authorList>
    </citation>
    <scope>NUCLEOTIDE SEQUENCE</scope>
    <source>
        <tissue evidence="2">Shoot tip</tissue>
    </source>
</reference>
<organism evidence="2 3">
    <name type="scientific">Salix suchowensis</name>
    <dbReference type="NCBI Taxonomy" id="1278906"/>
    <lineage>
        <taxon>Eukaryota</taxon>
        <taxon>Viridiplantae</taxon>
        <taxon>Streptophyta</taxon>
        <taxon>Embryophyta</taxon>
        <taxon>Tracheophyta</taxon>
        <taxon>Spermatophyta</taxon>
        <taxon>Magnoliopsida</taxon>
        <taxon>eudicotyledons</taxon>
        <taxon>Gunneridae</taxon>
        <taxon>Pentapetalae</taxon>
        <taxon>rosids</taxon>
        <taxon>fabids</taxon>
        <taxon>Malpighiales</taxon>
        <taxon>Salicaceae</taxon>
        <taxon>Saliceae</taxon>
        <taxon>Salix</taxon>
    </lineage>
</organism>
<dbReference type="Gene3D" id="1.25.10.10">
    <property type="entry name" value="Leucine-rich Repeat Variant"/>
    <property type="match status" value="1"/>
</dbReference>
<sequence length="334" mass="36475">MTRPENDPITLSNDLLHSLLDQQIPLIQSFKGKWSLIKSKLADLQAQLNDFSELQTSITNSLSLDLLHSISQTLNDAHLLAEKCLDTNLTEGKLKTQSDIDSILAKLNQNVKDCEVLIKSGVLQDGTLSGSGSKRELVRAEFRNLITRLQIGSTESKNAAMDTVLSLIQEDDKNVMIAVAQGLWRCLSCGVMGVRSAAARAVYELGFNMKTRKLIGELGCISPLIKMLDGKAVEEKEAAAKALSLLVLHAGPSLDIILRCAWNLNLEDGSLIDPGEKRLHFPYNILLWSSINILPEQILKLDTGLFIDVCGYGPAFILGSDPTPSTRVDANLNG</sequence>
<evidence type="ECO:0000313" key="2">
    <source>
        <dbReference type="EMBL" id="KAJ6339504.1"/>
    </source>
</evidence>
<keyword evidence="3" id="KW-1185">Reference proteome</keyword>
<proteinExistence type="predicted"/>
<protein>
    <recommendedName>
        <fullName evidence="1">DUF7032 domain-containing protein</fullName>
    </recommendedName>
</protein>
<dbReference type="SUPFAM" id="SSF48371">
    <property type="entry name" value="ARM repeat"/>
    <property type="match status" value="1"/>
</dbReference>